<sequence length="219" mass="24560">MFNATHPHFVTGNFTPQNVFLGDQEYGLALDCLVKACTDLLILDSDDSDCKVLLGKRIVEPQPDWWYVGGRMKPGENPEQSIARLVKRELHLLVEPSRFRPLGTHSYAWARRQQAPMDNGTCDISVVLTLVLLPGEADRIHMDVKEYAEFRCAGFVSKWFSISEIIASESFHPALQASARDIRRRQCWQKLVGEVQSGCSAVSIAETAKQLVALRNSSN</sequence>
<dbReference type="PROSITE" id="PS51462">
    <property type="entry name" value="NUDIX"/>
    <property type="match status" value="1"/>
</dbReference>
<keyword evidence="5" id="KW-1185">Reference proteome</keyword>
<protein>
    <recommendedName>
        <fullName evidence="3">Nudix hydrolase domain-containing protein</fullName>
    </recommendedName>
</protein>
<reference evidence="4" key="3">
    <citation type="submission" date="2020-12" db="UniProtKB">
        <authorList>
            <consortium name="EnsemblPlants"/>
        </authorList>
    </citation>
    <scope>IDENTIFICATION</scope>
</reference>
<reference evidence="4 5" key="1">
    <citation type="journal article" date="2008" name="Science">
        <title>The Physcomitrella genome reveals evolutionary insights into the conquest of land by plants.</title>
        <authorList>
            <person name="Rensing S."/>
            <person name="Lang D."/>
            <person name="Zimmer A."/>
            <person name="Terry A."/>
            <person name="Salamov A."/>
            <person name="Shapiro H."/>
            <person name="Nishiyama T."/>
            <person name="Perroud P.-F."/>
            <person name="Lindquist E."/>
            <person name="Kamisugi Y."/>
            <person name="Tanahashi T."/>
            <person name="Sakakibara K."/>
            <person name="Fujita T."/>
            <person name="Oishi K."/>
            <person name="Shin-I T."/>
            <person name="Kuroki Y."/>
            <person name="Toyoda A."/>
            <person name="Suzuki Y."/>
            <person name="Hashimoto A."/>
            <person name="Yamaguchi K."/>
            <person name="Sugano A."/>
            <person name="Kohara Y."/>
            <person name="Fujiyama A."/>
            <person name="Anterola A."/>
            <person name="Aoki S."/>
            <person name="Ashton N."/>
            <person name="Barbazuk W.B."/>
            <person name="Barker E."/>
            <person name="Bennetzen J."/>
            <person name="Bezanilla M."/>
            <person name="Blankenship R."/>
            <person name="Cho S.H."/>
            <person name="Dutcher S."/>
            <person name="Estelle M."/>
            <person name="Fawcett J.A."/>
            <person name="Gundlach H."/>
            <person name="Hanada K."/>
            <person name="Heyl A."/>
            <person name="Hicks K.A."/>
            <person name="Hugh J."/>
            <person name="Lohr M."/>
            <person name="Mayer K."/>
            <person name="Melkozernov A."/>
            <person name="Murata T."/>
            <person name="Nelson D."/>
            <person name="Pils B."/>
            <person name="Prigge M."/>
            <person name="Reiss B."/>
            <person name="Renner T."/>
            <person name="Rombauts S."/>
            <person name="Rushton P."/>
            <person name="Sanderfoot A."/>
            <person name="Schween G."/>
            <person name="Shiu S.-H."/>
            <person name="Stueber K."/>
            <person name="Theodoulou F.L."/>
            <person name="Tu H."/>
            <person name="Van de Peer Y."/>
            <person name="Verrier P.J."/>
            <person name="Waters E."/>
            <person name="Wood A."/>
            <person name="Yang L."/>
            <person name="Cove D."/>
            <person name="Cuming A."/>
            <person name="Hasebe M."/>
            <person name="Lucas S."/>
            <person name="Mishler D.B."/>
            <person name="Reski R."/>
            <person name="Grigoriev I."/>
            <person name="Quatrano R.S."/>
            <person name="Boore J.L."/>
        </authorList>
    </citation>
    <scope>NUCLEOTIDE SEQUENCE [LARGE SCALE GENOMIC DNA]</scope>
    <source>
        <strain evidence="4 5">cv. Gransden 2004</strain>
    </source>
</reference>
<dbReference type="AlphaFoldDB" id="A0A7I4B076"/>
<dbReference type="EnsemblPlants" id="Pp3c15_20910V3.8">
    <property type="protein sequence ID" value="Pp3c15_20910V3.8"/>
    <property type="gene ID" value="Pp3c15_20910"/>
</dbReference>
<dbReference type="Gramene" id="Pp3c15_20910V3.8">
    <property type="protein sequence ID" value="Pp3c15_20910V3.8"/>
    <property type="gene ID" value="Pp3c15_20910"/>
</dbReference>
<dbReference type="PANTHER" id="PTHR43046:SF13">
    <property type="entry name" value="NUDIX HYDROLASE DOMAIN-CONTAINING PROTEIN"/>
    <property type="match status" value="1"/>
</dbReference>
<comment type="cofactor">
    <cofactor evidence="1">
        <name>Mg(2+)</name>
        <dbReference type="ChEBI" id="CHEBI:18420"/>
    </cofactor>
</comment>
<dbReference type="SUPFAM" id="SSF55811">
    <property type="entry name" value="Nudix"/>
    <property type="match status" value="1"/>
</dbReference>
<keyword evidence="2" id="KW-0378">Hydrolase</keyword>
<proteinExistence type="predicted"/>
<dbReference type="InParanoid" id="A0A7I4B076"/>
<evidence type="ECO:0000313" key="4">
    <source>
        <dbReference type="EnsemblPlants" id="Pp3c15_20910V3.8"/>
    </source>
</evidence>
<dbReference type="Pfam" id="PF00293">
    <property type="entry name" value="NUDIX"/>
    <property type="match status" value="1"/>
</dbReference>
<dbReference type="Proteomes" id="UP000006727">
    <property type="component" value="Chromosome 15"/>
</dbReference>
<name>A0A7I4B076_PHYPA</name>
<reference evidence="4 5" key="2">
    <citation type="journal article" date="2018" name="Plant J.">
        <title>The Physcomitrella patens chromosome-scale assembly reveals moss genome structure and evolution.</title>
        <authorList>
            <person name="Lang D."/>
            <person name="Ullrich K.K."/>
            <person name="Murat F."/>
            <person name="Fuchs J."/>
            <person name="Jenkins J."/>
            <person name="Haas F.B."/>
            <person name="Piednoel M."/>
            <person name="Gundlach H."/>
            <person name="Van Bel M."/>
            <person name="Meyberg R."/>
            <person name="Vives C."/>
            <person name="Morata J."/>
            <person name="Symeonidi A."/>
            <person name="Hiss M."/>
            <person name="Muchero W."/>
            <person name="Kamisugi Y."/>
            <person name="Saleh O."/>
            <person name="Blanc G."/>
            <person name="Decker E.L."/>
            <person name="van Gessel N."/>
            <person name="Grimwood J."/>
            <person name="Hayes R.D."/>
            <person name="Graham S.W."/>
            <person name="Gunter L.E."/>
            <person name="McDaniel S.F."/>
            <person name="Hoernstein S.N.W."/>
            <person name="Larsson A."/>
            <person name="Li F.W."/>
            <person name="Perroud P.F."/>
            <person name="Phillips J."/>
            <person name="Ranjan P."/>
            <person name="Rokshar D.S."/>
            <person name="Rothfels C.J."/>
            <person name="Schneider L."/>
            <person name="Shu S."/>
            <person name="Stevenson D.W."/>
            <person name="Thummler F."/>
            <person name="Tillich M."/>
            <person name="Villarreal Aguilar J.C."/>
            <person name="Widiez T."/>
            <person name="Wong G.K."/>
            <person name="Wymore A."/>
            <person name="Zhang Y."/>
            <person name="Zimmer A.D."/>
            <person name="Quatrano R.S."/>
            <person name="Mayer K.F.X."/>
            <person name="Goodstein D."/>
            <person name="Casacuberta J.M."/>
            <person name="Vandepoele K."/>
            <person name="Reski R."/>
            <person name="Cuming A.C."/>
            <person name="Tuskan G.A."/>
            <person name="Maumus F."/>
            <person name="Salse J."/>
            <person name="Schmutz J."/>
            <person name="Rensing S.A."/>
        </authorList>
    </citation>
    <scope>NUCLEOTIDE SEQUENCE [LARGE SCALE GENOMIC DNA]</scope>
    <source>
        <strain evidence="4 5">cv. Gransden 2004</strain>
    </source>
</reference>
<evidence type="ECO:0000313" key="5">
    <source>
        <dbReference type="Proteomes" id="UP000006727"/>
    </source>
</evidence>
<dbReference type="InterPro" id="IPR000086">
    <property type="entry name" value="NUDIX_hydrolase_dom"/>
</dbReference>
<dbReference type="PANTHER" id="PTHR43046">
    <property type="entry name" value="GDP-MANNOSE MANNOSYL HYDROLASE"/>
    <property type="match status" value="1"/>
</dbReference>
<evidence type="ECO:0000256" key="1">
    <source>
        <dbReference type="ARBA" id="ARBA00001946"/>
    </source>
</evidence>
<dbReference type="Gene3D" id="3.90.79.10">
    <property type="entry name" value="Nucleoside Triphosphate Pyrophosphohydrolase"/>
    <property type="match status" value="1"/>
</dbReference>
<organism evidence="4 5">
    <name type="scientific">Physcomitrium patens</name>
    <name type="common">Spreading-leaved earth moss</name>
    <name type="synonym">Physcomitrella patens</name>
    <dbReference type="NCBI Taxonomy" id="3218"/>
    <lineage>
        <taxon>Eukaryota</taxon>
        <taxon>Viridiplantae</taxon>
        <taxon>Streptophyta</taxon>
        <taxon>Embryophyta</taxon>
        <taxon>Bryophyta</taxon>
        <taxon>Bryophytina</taxon>
        <taxon>Bryopsida</taxon>
        <taxon>Funariidae</taxon>
        <taxon>Funariales</taxon>
        <taxon>Funariaceae</taxon>
        <taxon>Physcomitrium</taxon>
    </lineage>
</organism>
<dbReference type="GO" id="GO:0016787">
    <property type="term" value="F:hydrolase activity"/>
    <property type="evidence" value="ECO:0007669"/>
    <property type="project" value="UniProtKB-KW"/>
</dbReference>
<evidence type="ECO:0000259" key="3">
    <source>
        <dbReference type="PROSITE" id="PS51462"/>
    </source>
</evidence>
<dbReference type="EMBL" id="ABEU02000015">
    <property type="status" value="NOT_ANNOTATED_CDS"/>
    <property type="molecule type" value="Genomic_DNA"/>
</dbReference>
<feature type="domain" description="Nudix hydrolase" evidence="3">
    <location>
        <begin position="33"/>
        <end position="184"/>
    </location>
</feature>
<accession>A0A7I4B076</accession>
<gene>
    <name evidence="4" type="primary">LOC112292891</name>
</gene>
<dbReference type="InterPro" id="IPR015797">
    <property type="entry name" value="NUDIX_hydrolase-like_dom_sf"/>
</dbReference>
<evidence type="ECO:0000256" key="2">
    <source>
        <dbReference type="ARBA" id="ARBA00022801"/>
    </source>
</evidence>